<name>A0AAV6GFN4_9TELE</name>
<dbReference type="EMBL" id="JADWDJ010000011">
    <property type="protein sequence ID" value="KAG5273719.1"/>
    <property type="molecule type" value="Genomic_DNA"/>
</dbReference>
<evidence type="ECO:0000256" key="1">
    <source>
        <dbReference type="SAM" id="MobiDB-lite"/>
    </source>
</evidence>
<comment type="caution">
    <text evidence="2">The sequence shown here is derived from an EMBL/GenBank/DDBJ whole genome shotgun (WGS) entry which is preliminary data.</text>
</comment>
<dbReference type="Proteomes" id="UP000823561">
    <property type="component" value="Chromosome 11"/>
</dbReference>
<gene>
    <name evidence="2" type="ORF">AALO_G00154700</name>
</gene>
<feature type="region of interest" description="Disordered" evidence="1">
    <location>
        <begin position="82"/>
        <end position="104"/>
    </location>
</feature>
<proteinExistence type="predicted"/>
<organism evidence="2 3">
    <name type="scientific">Alosa alosa</name>
    <name type="common">allis shad</name>
    <dbReference type="NCBI Taxonomy" id="278164"/>
    <lineage>
        <taxon>Eukaryota</taxon>
        <taxon>Metazoa</taxon>
        <taxon>Chordata</taxon>
        <taxon>Craniata</taxon>
        <taxon>Vertebrata</taxon>
        <taxon>Euteleostomi</taxon>
        <taxon>Actinopterygii</taxon>
        <taxon>Neopterygii</taxon>
        <taxon>Teleostei</taxon>
        <taxon>Clupei</taxon>
        <taxon>Clupeiformes</taxon>
        <taxon>Clupeoidei</taxon>
        <taxon>Clupeidae</taxon>
        <taxon>Alosa</taxon>
    </lineage>
</organism>
<reference evidence="2" key="1">
    <citation type="submission" date="2020-10" db="EMBL/GenBank/DDBJ databases">
        <title>Chromosome-scale genome assembly of the Allis shad, Alosa alosa.</title>
        <authorList>
            <person name="Margot Z."/>
            <person name="Christophe K."/>
            <person name="Cabau C."/>
            <person name="Louis A."/>
            <person name="Berthelot C."/>
            <person name="Parey E."/>
            <person name="Roest Crollius H."/>
            <person name="Montfort J."/>
            <person name="Robinson-Rechavi M."/>
            <person name="Bucao C."/>
            <person name="Bouchez O."/>
            <person name="Gislard M."/>
            <person name="Lluch J."/>
            <person name="Milhes M."/>
            <person name="Lampietro C."/>
            <person name="Lopez Roques C."/>
            <person name="Donnadieu C."/>
            <person name="Braasch I."/>
            <person name="Desvignes T."/>
            <person name="Postlethwait J."/>
            <person name="Bobe J."/>
            <person name="Guiguen Y."/>
        </authorList>
    </citation>
    <scope>NUCLEOTIDE SEQUENCE</scope>
    <source>
        <strain evidence="2">M-15738</strain>
        <tissue evidence="2">Blood</tissue>
    </source>
</reference>
<protein>
    <submittedName>
        <fullName evidence="2">Uncharacterized protein</fullName>
    </submittedName>
</protein>
<evidence type="ECO:0000313" key="2">
    <source>
        <dbReference type="EMBL" id="KAG5273719.1"/>
    </source>
</evidence>
<sequence>MTSSWVQYRGEYPPLPAARSHPLAQGGADVGRVKGGGSGWVKYRECLRGCLLAGFAEHHIGHYSDHTVRNLRIVTRALHTLTFSNQGNDKSHPENESTNDFTIN</sequence>
<keyword evidence="3" id="KW-1185">Reference proteome</keyword>
<evidence type="ECO:0000313" key="3">
    <source>
        <dbReference type="Proteomes" id="UP000823561"/>
    </source>
</evidence>
<dbReference type="AlphaFoldDB" id="A0AAV6GFN4"/>
<accession>A0AAV6GFN4</accession>